<keyword evidence="4" id="KW-1185">Reference proteome</keyword>
<dbReference type="GO" id="GO:0080188">
    <property type="term" value="P:gene silencing by siRNA-directed DNA methylation"/>
    <property type="evidence" value="ECO:0007669"/>
    <property type="project" value="InterPro"/>
</dbReference>
<name>V4V9D7_CITCL</name>
<dbReference type="eggNOG" id="ENOG502RZM6">
    <property type="taxonomic scope" value="Eukaryota"/>
</dbReference>
<dbReference type="Gramene" id="ESR48789">
    <property type="protein sequence ID" value="ESR48789"/>
    <property type="gene ID" value="CICLE_v10033798mg"/>
</dbReference>
<reference evidence="3 4" key="1">
    <citation type="submission" date="2013-10" db="EMBL/GenBank/DDBJ databases">
        <authorList>
            <consortium name="International Citrus Genome Consortium"/>
            <person name="Jenkins J."/>
            <person name="Schmutz J."/>
            <person name="Prochnik S."/>
            <person name="Rokhsar D."/>
            <person name="Gmitter F."/>
            <person name="Ollitrault P."/>
            <person name="Machado M."/>
            <person name="Talon M."/>
            <person name="Wincker P."/>
            <person name="Jaillon O."/>
            <person name="Morgante M."/>
        </authorList>
    </citation>
    <scope>NUCLEOTIDE SEQUENCE</scope>
    <source>
        <strain evidence="4">cv. Clemenules</strain>
    </source>
</reference>
<dbReference type="EMBL" id="KI536726">
    <property type="protein sequence ID" value="ESR48789.1"/>
    <property type="molecule type" value="Genomic_DNA"/>
</dbReference>
<protein>
    <recommendedName>
        <fullName evidence="2">Factor of DNA methylation 1-5/IDN2 domain-containing protein</fullName>
    </recommendedName>
</protein>
<evidence type="ECO:0000259" key="2">
    <source>
        <dbReference type="Pfam" id="PF03469"/>
    </source>
</evidence>
<accession>V4V9D7</accession>
<dbReference type="STRING" id="85681.V4V9D7"/>
<dbReference type="PANTHER" id="PTHR21596">
    <property type="entry name" value="RIBONUCLEASE P SUBUNIT P38"/>
    <property type="match status" value="1"/>
</dbReference>
<feature type="coiled-coil region" evidence="1">
    <location>
        <begin position="16"/>
        <end position="43"/>
    </location>
</feature>
<dbReference type="AlphaFoldDB" id="V4V9D7"/>
<dbReference type="OMA" id="ANKELFC"/>
<evidence type="ECO:0000313" key="3">
    <source>
        <dbReference type="EMBL" id="ESR48789.1"/>
    </source>
</evidence>
<dbReference type="Pfam" id="PF03469">
    <property type="entry name" value="XH"/>
    <property type="match status" value="1"/>
</dbReference>
<dbReference type="InterPro" id="IPR045177">
    <property type="entry name" value="FDM1-5/IDN2"/>
</dbReference>
<proteinExistence type="predicted"/>
<evidence type="ECO:0000313" key="4">
    <source>
        <dbReference type="Proteomes" id="UP000030687"/>
    </source>
</evidence>
<evidence type="ECO:0000256" key="1">
    <source>
        <dbReference type="SAM" id="Coils"/>
    </source>
</evidence>
<feature type="coiled-coil region" evidence="1">
    <location>
        <begin position="145"/>
        <end position="202"/>
    </location>
</feature>
<keyword evidence="1" id="KW-0175">Coiled coil</keyword>
<sequence length="365" mass="43544">MDDQRYEEELTKVSQLASLKQEIDSKNQQLSEMEQKLDDTSAVARKLVIGLMEKLMKSDRRSLEFEHMYYEYEKMYRERSATVEQLMNEKRKLKEEYIEGMFANRNNSDILHSTGPFTYCDHNLSKIRKEKSINIKLQMYQKKELEQRTKELDECKAQNDLERRRLMDEIEEAQISALTNQLKEKTEELEESQNLNNVLTVKELTTRKELHNARKESISGLLDMLNNRSTLLVKRMGEINRKAFDDMCSEKYSNGDWQEISAELCSLWERYLGDSNWHPFKRVKNGGIWQEIIDDEDEKLKELKNDHAEVYEVVTNALLELNEYNPSSRYPVPEVWNKKERRRATLKEIIQYLFSKSKRPKRKRS</sequence>
<dbReference type="PANTHER" id="PTHR21596:SF82">
    <property type="entry name" value="FACTOR OF DNA METHYLATION 5-LIKE"/>
    <property type="match status" value="1"/>
</dbReference>
<dbReference type="InterPro" id="IPR005379">
    <property type="entry name" value="FDM1-5/IDN2_XH"/>
</dbReference>
<dbReference type="Proteomes" id="UP000030687">
    <property type="component" value="Unassembled WGS sequence"/>
</dbReference>
<dbReference type="KEGG" id="cic:CICLE_v10033798mg"/>
<gene>
    <name evidence="3" type="ORF">CICLE_v10033798mg</name>
</gene>
<feature type="domain" description="Factor of DNA methylation 1-5/IDN2" evidence="2">
    <location>
        <begin position="234"/>
        <end position="363"/>
    </location>
</feature>
<organism evidence="3 4">
    <name type="scientific">Citrus clementina</name>
    <name type="common">Clementine</name>
    <name type="synonym">Citrus deliciosa x Citrus sinensis</name>
    <dbReference type="NCBI Taxonomy" id="85681"/>
    <lineage>
        <taxon>Eukaryota</taxon>
        <taxon>Viridiplantae</taxon>
        <taxon>Streptophyta</taxon>
        <taxon>Embryophyta</taxon>
        <taxon>Tracheophyta</taxon>
        <taxon>Spermatophyta</taxon>
        <taxon>Magnoliopsida</taxon>
        <taxon>eudicotyledons</taxon>
        <taxon>Gunneridae</taxon>
        <taxon>Pentapetalae</taxon>
        <taxon>rosids</taxon>
        <taxon>malvids</taxon>
        <taxon>Sapindales</taxon>
        <taxon>Rutaceae</taxon>
        <taxon>Aurantioideae</taxon>
        <taxon>Citrus</taxon>
    </lineage>
</organism>
<dbReference type="InParanoid" id="V4V9D7"/>